<keyword evidence="6" id="KW-1185">Reference proteome</keyword>
<dbReference type="InterPro" id="IPR045379">
    <property type="entry name" value="Crinkler_N"/>
</dbReference>
<protein>
    <recommendedName>
        <fullName evidence="4">Crinkler effector protein N-terminal domain-containing protein</fullName>
    </recommendedName>
</protein>
<comment type="subcellular location">
    <subcellularLocation>
        <location evidence="1">Host cell</location>
    </subcellularLocation>
    <subcellularLocation>
        <location evidence="2">Secreted</location>
    </subcellularLocation>
</comment>
<dbReference type="GO" id="GO:0005576">
    <property type="term" value="C:extracellular region"/>
    <property type="evidence" value="ECO:0007669"/>
    <property type="project" value="UniProtKB-SubCell"/>
</dbReference>
<proteinExistence type="predicted"/>
<dbReference type="AlphaFoldDB" id="A0A9P6MHY4"/>
<dbReference type="GO" id="GO:0043657">
    <property type="term" value="C:host cell"/>
    <property type="evidence" value="ECO:0007669"/>
    <property type="project" value="UniProtKB-SubCell"/>
</dbReference>
<accession>A0A9P6MHY4</accession>
<comment type="caution">
    <text evidence="5">The sequence shown here is derived from an EMBL/GenBank/DDBJ whole genome shotgun (WGS) entry which is preliminary data.</text>
</comment>
<sequence length="226" mass="25782">MANTLTLFCAVDGESGVFPVDITEDRTVSHLKKAIESEKANFSNIDADQLILWKVLIPYDSAKQNVKFDLGQLQANDKEKFDDPMSDNLGLNDIIENVVLKGVYRQGSIHVKDMPLKDRNFKSVLNVISVNVRRMLDGSQSKTAFNMLVCSGAPGIGKPRFGKELFHYLQEHWELPDPWTREKVHLKYLYMDFGRGIQLVEKSKEIDASVIMELRMAYCYFIQSDV</sequence>
<dbReference type="Pfam" id="PF20147">
    <property type="entry name" value="Crinkler"/>
    <property type="match status" value="1"/>
</dbReference>
<dbReference type="OrthoDB" id="2315391at2759"/>
<evidence type="ECO:0000313" key="5">
    <source>
        <dbReference type="EMBL" id="KAG0001405.1"/>
    </source>
</evidence>
<evidence type="ECO:0000256" key="3">
    <source>
        <dbReference type="ARBA" id="ARBA00022525"/>
    </source>
</evidence>
<evidence type="ECO:0000256" key="2">
    <source>
        <dbReference type="ARBA" id="ARBA00004613"/>
    </source>
</evidence>
<dbReference type="EMBL" id="JAAAHW010000533">
    <property type="protein sequence ID" value="KAG0001405.1"/>
    <property type="molecule type" value="Genomic_DNA"/>
</dbReference>
<keyword evidence="3" id="KW-0964">Secreted</keyword>
<evidence type="ECO:0000259" key="4">
    <source>
        <dbReference type="Pfam" id="PF20147"/>
    </source>
</evidence>
<dbReference type="Proteomes" id="UP000749646">
    <property type="component" value="Unassembled WGS sequence"/>
</dbReference>
<feature type="domain" description="Crinkler effector protein N-terminal" evidence="4">
    <location>
        <begin position="5"/>
        <end position="111"/>
    </location>
</feature>
<evidence type="ECO:0000313" key="6">
    <source>
        <dbReference type="Proteomes" id="UP000749646"/>
    </source>
</evidence>
<gene>
    <name evidence="5" type="ORF">BGZ65_003520</name>
</gene>
<name>A0A9P6MHY4_9FUNG</name>
<evidence type="ECO:0000256" key="1">
    <source>
        <dbReference type="ARBA" id="ARBA00004340"/>
    </source>
</evidence>
<organism evidence="5 6">
    <name type="scientific">Modicella reniformis</name>
    <dbReference type="NCBI Taxonomy" id="1440133"/>
    <lineage>
        <taxon>Eukaryota</taxon>
        <taxon>Fungi</taxon>
        <taxon>Fungi incertae sedis</taxon>
        <taxon>Mucoromycota</taxon>
        <taxon>Mortierellomycotina</taxon>
        <taxon>Mortierellomycetes</taxon>
        <taxon>Mortierellales</taxon>
        <taxon>Mortierellaceae</taxon>
        <taxon>Modicella</taxon>
    </lineage>
</organism>
<reference evidence="5" key="1">
    <citation type="journal article" date="2020" name="Fungal Divers.">
        <title>Resolving the Mortierellaceae phylogeny through synthesis of multi-gene phylogenetics and phylogenomics.</title>
        <authorList>
            <person name="Vandepol N."/>
            <person name="Liber J."/>
            <person name="Desiro A."/>
            <person name="Na H."/>
            <person name="Kennedy M."/>
            <person name="Barry K."/>
            <person name="Grigoriev I.V."/>
            <person name="Miller A.N."/>
            <person name="O'Donnell K."/>
            <person name="Stajich J.E."/>
            <person name="Bonito G."/>
        </authorList>
    </citation>
    <scope>NUCLEOTIDE SEQUENCE</scope>
    <source>
        <strain evidence="5">MES-2147</strain>
    </source>
</reference>